<organism evidence="3 4">
    <name type="scientific">Actinidia rufa</name>
    <dbReference type="NCBI Taxonomy" id="165716"/>
    <lineage>
        <taxon>Eukaryota</taxon>
        <taxon>Viridiplantae</taxon>
        <taxon>Streptophyta</taxon>
        <taxon>Embryophyta</taxon>
        <taxon>Tracheophyta</taxon>
        <taxon>Spermatophyta</taxon>
        <taxon>Magnoliopsida</taxon>
        <taxon>eudicotyledons</taxon>
        <taxon>Gunneridae</taxon>
        <taxon>Pentapetalae</taxon>
        <taxon>asterids</taxon>
        <taxon>Ericales</taxon>
        <taxon>Actinidiaceae</taxon>
        <taxon>Actinidia</taxon>
    </lineage>
</organism>
<evidence type="ECO:0000313" key="3">
    <source>
        <dbReference type="EMBL" id="GFS37188.1"/>
    </source>
</evidence>
<reference evidence="4" key="1">
    <citation type="submission" date="2019-07" db="EMBL/GenBank/DDBJ databases">
        <title>De Novo Assembly of kiwifruit Actinidia rufa.</title>
        <authorList>
            <person name="Sugita-Konishi S."/>
            <person name="Sato K."/>
            <person name="Mori E."/>
            <person name="Abe Y."/>
            <person name="Kisaki G."/>
            <person name="Hamano K."/>
            <person name="Suezawa K."/>
            <person name="Otani M."/>
            <person name="Fukuda T."/>
            <person name="Manabe T."/>
            <person name="Gomi K."/>
            <person name="Tabuchi M."/>
            <person name="Akimitsu K."/>
            <person name="Kataoka I."/>
        </authorList>
    </citation>
    <scope>NUCLEOTIDE SEQUENCE [LARGE SCALE GENOMIC DNA]</scope>
    <source>
        <strain evidence="4">cv. Fuchu</strain>
    </source>
</reference>
<proteinExistence type="predicted"/>
<name>A0A7J0DKI7_9ERIC</name>
<feature type="coiled-coil region" evidence="1">
    <location>
        <begin position="880"/>
        <end position="935"/>
    </location>
</feature>
<dbReference type="OrthoDB" id="687305at2759"/>
<feature type="coiled-coil region" evidence="1">
    <location>
        <begin position="211"/>
        <end position="238"/>
    </location>
</feature>
<comment type="caution">
    <text evidence="3">The sequence shown here is derived from an EMBL/GenBank/DDBJ whole genome shotgun (WGS) entry which is preliminary data.</text>
</comment>
<gene>
    <name evidence="3" type="ORF">Acr_00g0050510</name>
</gene>
<feature type="compositionally biased region" description="Polar residues" evidence="2">
    <location>
        <begin position="693"/>
        <end position="706"/>
    </location>
</feature>
<protein>
    <submittedName>
        <fullName evidence="3">Uncharacterized protein</fullName>
    </submittedName>
</protein>
<feature type="compositionally biased region" description="Basic and acidic residues" evidence="2">
    <location>
        <begin position="166"/>
        <end position="176"/>
    </location>
</feature>
<feature type="coiled-coil region" evidence="1">
    <location>
        <begin position="300"/>
        <end position="332"/>
    </location>
</feature>
<feature type="region of interest" description="Disordered" evidence="2">
    <location>
        <begin position="130"/>
        <end position="176"/>
    </location>
</feature>
<keyword evidence="1" id="KW-0175">Coiled coil</keyword>
<accession>A0A7J0DKI7</accession>
<feature type="region of interest" description="Disordered" evidence="2">
    <location>
        <begin position="682"/>
        <end position="746"/>
    </location>
</feature>
<evidence type="ECO:0000256" key="2">
    <source>
        <dbReference type="SAM" id="MobiDB-lite"/>
    </source>
</evidence>
<keyword evidence="4" id="KW-1185">Reference proteome</keyword>
<feature type="region of interest" description="Disordered" evidence="2">
    <location>
        <begin position="794"/>
        <end position="817"/>
    </location>
</feature>
<evidence type="ECO:0000313" key="4">
    <source>
        <dbReference type="Proteomes" id="UP000585474"/>
    </source>
</evidence>
<dbReference type="EMBL" id="BJWL01000274">
    <property type="protein sequence ID" value="GFS37188.1"/>
    <property type="molecule type" value="Genomic_DNA"/>
</dbReference>
<dbReference type="AlphaFoldDB" id="A0A7J0DKI7"/>
<evidence type="ECO:0000256" key="1">
    <source>
        <dbReference type="SAM" id="Coils"/>
    </source>
</evidence>
<dbReference type="Proteomes" id="UP000585474">
    <property type="component" value="Unassembled WGS sequence"/>
</dbReference>
<sequence length="1003" mass="109150">MGILSTLPRPKARKRQYFNSDHLRSILMVALASSVEMTWRGSELNVGLVLPRSRGFGDKQPLERSRATSSGAPLSFGTFRLHYCAIDPAPTSYFLLGRLVNQLSAMSKRLKLSDLAKVVAKKAATSASKGVVISEGSETTSGKRALDDGSKGKQVAQSPEPKPKRRELTPERLELPRGRPLLQERGVILGSSLAVRSRNFAEGALNQKAVAESAEMEMVRAQNRAIELEVALAEEKAKGRKLAEDVDARGKVISKIIAAFKESDDFLEAVRGSASSYFGDGFDFCKRQLAKQYPDLGVDLEDVEMDQELLAKEEAEAEKRAAEEEAAEVEHRRTLSRRHVDGKFNAGQFESAGKWSNGGNDGFYTSEVGTSRDLGRWGRLITALPCVYINGVNLFIRTFPLLSKCCSVYDSHLAVNKSTIPFMSFNTNLGGEESEQSLPSWISDHLGAKSYIDETTQSTSSPIPINSSKMDTSSLNKESNVMSQADLDNLGTTYSFPQGVRLRIPRDGETILSARQGEVAFYEAAFLAGLRCLYSLSPLPDSGWYYFKARPEKNLLRGSPSNVKGWKTRFFFASGDEWELAPGTAASESLLRVPRSWGTPGKSCNKLPTLSEVDAKRIEAVFGKIEPGGYFEVSKVLNSRTFKRHFAGGCCSALSTSGGDNTTSGDEGEFGTGERIQLNTWESSDGVKDPFTNLLSGTSGSNSDSGLDSIPDSELPPELRSDAVSARGKAVAEKARKATAAKHPTKGVVIREKRTREGDLVIEIGEEDSLKGKEIVPPPPPKRFKSNRGAINARGRAAEAGTSSPAGDGESESMSDASVARRLLTGVIPASDKKEVDQLSENDLVAKSFHTLGQVVVFTSSLALRSQEHLHDIDFHMARADSVELELVKAQKRAVKAETRLAELNEEISRPGTEVDDLKTTVAELTSKLAKAKELAIEDFKASEEFKAAVMDSAATYFGDGFEFCKRQLLHQFPNLGADVANMAMDPSFAEEEEATKEGGDHV</sequence>